<sequence length="237" mass="25035">MTTADRRARELLDGAACVLFDFDGPLCRLFPEGASAPLADEVRNLVDKFGLGGVLNESQRASIDPHVVLCAVHRARHERDVTEPLAVMEAAVTAGELSAARSAWPTPRADALVTWLARRGARLAVVTNNAPGAATAYLDGRGLLGHFDTVQGRTADPGLMKPHPDVLHRALRALALTPADAVMIGDTSTDATAARAAGVPFIGYARNARKAHGLRTGGADVIVTSYDHLTGPLPTRR</sequence>
<dbReference type="GO" id="GO:0016787">
    <property type="term" value="F:hydrolase activity"/>
    <property type="evidence" value="ECO:0007669"/>
    <property type="project" value="UniProtKB-KW"/>
</dbReference>
<dbReference type="RefSeq" id="WP_381609646.1">
    <property type="nucleotide sequence ID" value="NZ_JBHTEB010000001.1"/>
</dbReference>
<dbReference type="Proteomes" id="UP001597023">
    <property type="component" value="Unassembled WGS sequence"/>
</dbReference>
<keyword evidence="1" id="KW-0378">Hydrolase</keyword>
<dbReference type="PANTHER" id="PTHR43434:SF1">
    <property type="entry name" value="PHOSPHOGLYCOLATE PHOSPHATASE"/>
    <property type="match status" value="1"/>
</dbReference>
<protein>
    <submittedName>
        <fullName evidence="1">HAD family hydrolase</fullName>
        <ecNumber evidence="1">3.-.-.-</ecNumber>
    </submittedName>
</protein>
<reference evidence="2" key="1">
    <citation type="journal article" date="2019" name="Int. J. Syst. Evol. Microbiol.">
        <title>The Global Catalogue of Microorganisms (GCM) 10K type strain sequencing project: providing services to taxonomists for standard genome sequencing and annotation.</title>
        <authorList>
            <consortium name="The Broad Institute Genomics Platform"/>
            <consortium name="The Broad Institute Genome Sequencing Center for Infectious Disease"/>
            <person name="Wu L."/>
            <person name="Ma J."/>
        </authorList>
    </citation>
    <scope>NUCLEOTIDE SEQUENCE [LARGE SCALE GENOMIC DNA]</scope>
    <source>
        <strain evidence="2">CGMCC 4.7400</strain>
    </source>
</reference>
<gene>
    <name evidence="1" type="ORF">ACFQZ6_16775</name>
</gene>
<evidence type="ECO:0000313" key="1">
    <source>
        <dbReference type="EMBL" id="MFD0315853.1"/>
    </source>
</evidence>
<comment type="caution">
    <text evidence="1">The sequence shown here is derived from an EMBL/GenBank/DDBJ whole genome shotgun (WGS) entry which is preliminary data.</text>
</comment>
<dbReference type="EMBL" id="JBHTEB010000001">
    <property type="protein sequence ID" value="MFD0315853.1"/>
    <property type="molecule type" value="Genomic_DNA"/>
</dbReference>
<keyword evidence="2" id="KW-1185">Reference proteome</keyword>
<dbReference type="NCBIfam" id="TIGR01509">
    <property type="entry name" value="HAD-SF-IA-v3"/>
    <property type="match status" value="1"/>
</dbReference>
<proteinExistence type="predicted"/>
<dbReference type="InterPro" id="IPR036412">
    <property type="entry name" value="HAD-like_sf"/>
</dbReference>
<dbReference type="InterPro" id="IPR050155">
    <property type="entry name" value="HAD-like_hydrolase_sf"/>
</dbReference>
<name>A0ABW2W8M7_9ACTN</name>
<accession>A0ABW2W8M7</accession>
<dbReference type="InterPro" id="IPR006439">
    <property type="entry name" value="HAD-SF_hydro_IA"/>
</dbReference>
<dbReference type="Pfam" id="PF00702">
    <property type="entry name" value="Hydrolase"/>
    <property type="match status" value="1"/>
</dbReference>
<dbReference type="EC" id="3.-.-.-" evidence="1"/>
<evidence type="ECO:0000313" key="2">
    <source>
        <dbReference type="Proteomes" id="UP001597023"/>
    </source>
</evidence>
<dbReference type="PANTHER" id="PTHR43434">
    <property type="entry name" value="PHOSPHOGLYCOLATE PHOSPHATASE"/>
    <property type="match status" value="1"/>
</dbReference>
<dbReference type="InterPro" id="IPR023214">
    <property type="entry name" value="HAD_sf"/>
</dbReference>
<dbReference type="SUPFAM" id="SSF56784">
    <property type="entry name" value="HAD-like"/>
    <property type="match status" value="1"/>
</dbReference>
<organism evidence="1 2">
    <name type="scientific">Streptomyces flavalbus</name>
    <dbReference type="NCBI Taxonomy" id="2665155"/>
    <lineage>
        <taxon>Bacteria</taxon>
        <taxon>Bacillati</taxon>
        <taxon>Actinomycetota</taxon>
        <taxon>Actinomycetes</taxon>
        <taxon>Kitasatosporales</taxon>
        <taxon>Streptomycetaceae</taxon>
        <taxon>Streptomyces</taxon>
    </lineage>
</organism>
<dbReference type="Gene3D" id="3.40.50.1000">
    <property type="entry name" value="HAD superfamily/HAD-like"/>
    <property type="match status" value="1"/>
</dbReference>
<dbReference type="NCBIfam" id="TIGR01549">
    <property type="entry name" value="HAD-SF-IA-v1"/>
    <property type="match status" value="1"/>
</dbReference>